<evidence type="ECO:0000256" key="3">
    <source>
        <dbReference type="ARBA" id="ARBA00013194"/>
    </source>
</evidence>
<dbReference type="PROSITE" id="PS50198">
    <property type="entry name" value="PPIC_PPIASE_2"/>
    <property type="match status" value="1"/>
</dbReference>
<dbReference type="InterPro" id="IPR027304">
    <property type="entry name" value="Trigger_fact/SurA_dom_sf"/>
</dbReference>
<sequence>MKKLAIILLSASLTYNVAFAENDPIVATYKGGEVRESQIMQQFKPALDMQPGNKDKKFSEFDRNLQEALVRGYINVQLLNQEAKALGIETAKEFQEKLNNVKTQLLQQELIERQVKAVVTDAMIDAEYKKLVESLKGQEEIKVSHILVDSEEKAKEIKKKLSKGAKFSALVKEFSSDEGSKANNGEIGYITKGQLVPEFEAKAFSMKVKEISDPVKTQFGWHIIQVLDKRAAQVPTAETEKPNITSRLSREAVEKYFTDLASKADIKLNLPKSETTPEANKTAPVPATAEPTK</sequence>
<proteinExistence type="inferred from homology"/>
<dbReference type="PANTHER" id="PTHR47245">
    <property type="entry name" value="PEPTIDYLPROLYL ISOMERASE"/>
    <property type="match status" value="1"/>
</dbReference>
<comment type="similarity">
    <text evidence="2">Belongs to the PpiC/parvulin rotamase family.</text>
</comment>
<dbReference type="Proteomes" id="UP001326613">
    <property type="component" value="Chromosome"/>
</dbReference>
<gene>
    <name evidence="12" type="ORF">Trichorick_00536</name>
</gene>
<dbReference type="SUPFAM" id="SSF109998">
    <property type="entry name" value="Triger factor/SurA peptide-binding domain-like"/>
    <property type="match status" value="1"/>
</dbReference>
<evidence type="ECO:0000256" key="5">
    <source>
        <dbReference type="ARBA" id="ARBA00023110"/>
    </source>
</evidence>
<evidence type="ECO:0000256" key="8">
    <source>
        <dbReference type="PROSITE-ProRule" id="PRU00278"/>
    </source>
</evidence>
<dbReference type="EMBL" id="CP112932">
    <property type="protein sequence ID" value="WPY00653.1"/>
    <property type="molecule type" value="Genomic_DNA"/>
</dbReference>
<dbReference type="InterPro" id="IPR000297">
    <property type="entry name" value="PPIase_PpiC"/>
</dbReference>
<dbReference type="GO" id="GO:0016853">
    <property type="term" value="F:isomerase activity"/>
    <property type="evidence" value="ECO:0007669"/>
    <property type="project" value="UniProtKB-KW"/>
</dbReference>
<evidence type="ECO:0000256" key="4">
    <source>
        <dbReference type="ARBA" id="ARBA00018370"/>
    </source>
</evidence>
<evidence type="ECO:0000256" key="1">
    <source>
        <dbReference type="ARBA" id="ARBA00000971"/>
    </source>
</evidence>
<dbReference type="Pfam" id="PF13616">
    <property type="entry name" value="Rotamase_3"/>
    <property type="match status" value="1"/>
</dbReference>
<feature type="signal peptide" evidence="10">
    <location>
        <begin position="1"/>
        <end position="20"/>
    </location>
</feature>
<evidence type="ECO:0000256" key="2">
    <source>
        <dbReference type="ARBA" id="ARBA00007656"/>
    </source>
</evidence>
<dbReference type="Gene3D" id="1.10.8.1040">
    <property type="match status" value="1"/>
</dbReference>
<dbReference type="EC" id="5.2.1.8" evidence="3"/>
<reference evidence="12 13" key="1">
    <citation type="submission" date="2022-10" db="EMBL/GenBank/DDBJ databases">
        <title>Host association and intracellularity evolved multiple times independently in the Rickettsiales.</title>
        <authorList>
            <person name="Castelli M."/>
            <person name="Nardi T."/>
            <person name="Gammuto L."/>
            <person name="Bellinzona G."/>
            <person name="Sabaneyeva E."/>
            <person name="Potekhin A."/>
            <person name="Serra V."/>
            <person name="Petroni G."/>
            <person name="Sassera D."/>
        </authorList>
    </citation>
    <scope>NUCLEOTIDE SEQUENCE [LARGE SCALE GENOMIC DNA]</scope>
    <source>
        <strain evidence="12 13">Kr 154-4</strain>
    </source>
</reference>
<organism evidence="12 13">
    <name type="scientific">Candidatus Trichorickettsia mobilis</name>
    <dbReference type="NCBI Taxonomy" id="1346319"/>
    <lineage>
        <taxon>Bacteria</taxon>
        <taxon>Pseudomonadati</taxon>
        <taxon>Pseudomonadota</taxon>
        <taxon>Alphaproteobacteria</taxon>
        <taxon>Rickettsiales</taxon>
        <taxon>Rickettsiaceae</taxon>
        <taxon>Rickettsieae</taxon>
        <taxon>Candidatus Trichorickettsia</taxon>
    </lineage>
</organism>
<keyword evidence="8 12" id="KW-0413">Isomerase</keyword>
<feature type="chain" id="PRO_5047195923" description="Parvulin-like PPIase" evidence="10">
    <location>
        <begin position="21"/>
        <end position="293"/>
    </location>
</feature>
<evidence type="ECO:0000313" key="13">
    <source>
        <dbReference type="Proteomes" id="UP001326613"/>
    </source>
</evidence>
<feature type="domain" description="PpiC" evidence="11">
    <location>
        <begin position="138"/>
        <end position="228"/>
    </location>
</feature>
<name>A0ABZ0UUI6_9RICK</name>
<keyword evidence="13" id="KW-1185">Reference proteome</keyword>
<evidence type="ECO:0000259" key="11">
    <source>
        <dbReference type="PROSITE" id="PS50198"/>
    </source>
</evidence>
<keyword evidence="5 8" id="KW-0697">Rotamase</keyword>
<comment type="catalytic activity">
    <reaction evidence="1">
        <text>[protein]-peptidylproline (omega=180) = [protein]-peptidylproline (omega=0)</text>
        <dbReference type="Rhea" id="RHEA:16237"/>
        <dbReference type="Rhea" id="RHEA-COMP:10747"/>
        <dbReference type="Rhea" id="RHEA-COMP:10748"/>
        <dbReference type="ChEBI" id="CHEBI:83833"/>
        <dbReference type="ChEBI" id="CHEBI:83834"/>
        <dbReference type="EC" id="5.2.1.8"/>
    </reaction>
</comment>
<evidence type="ECO:0000313" key="12">
    <source>
        <dbReference type="EMBL" id="WPY00653.1"/>
    </source>
</evidence>
<protein>
    <recommendedName>
        <fullName evidence="4">Parvulin-like PPIase</fullName>
        <ecNumber evidence="3">5.2.1.8</ecNumber>
    </recommendedName>
    <alternativeName>
        <fullName evidence="6">Peptidyl-prolyl cis-trans isomerase plp</fullName>
    </alternativeName>
    <alternativeName>
        <fullName evidence="7">Rotamase plp</fullName>
    </alternativeName>
</protein>
<evidence type="ECO:0000256" key="9">
    <source>
        <dbReference type="SAM" id="MobiDB-lite"/>
    </source>
</evidence>
<evidence type="ECO:0000256" key="6">
    <source>
        <dbReference type="ARBA" id="ARBA00030642"/>
    </source>
</evidence>
<evidence type="ECO:0000256" key="7">
    <source>
        <dbReference type="ARBA" id="ARBA00031484"/>
    </source>
</evidence>
<dbReference type="SUPFAM" id="SSF54534">
    <property type="entry name" value="FKBP-like"/>
    <property type="match status" value="1"/>
</dbReference>
<accession>A0ABZ0UUI6</accession>
<dbReference type="RefSeq" id="WP_323738705.1">
    <property type="nucleotide sequence ID" value="NZ_CP112932.1"/>
</dbReference>
<evidence type="ECO:0000256" key="10">
    <source>
        <dbReference type="SAM" id="SignalP"/>
    </source>
</evidence>
<feature type="region of interest" description="Disordered" evidence="9">
    <location>
        <begin position="268"/>
        <end position="293"/>
    </location>
</feature>
<keyword evidence="10" id="KW-0732">Signal</keyword>
<dbReference type="InterPro" id="IPR050245">
    <property type="entry name" value="PrsA_foldase"/>
</dbReference>
<dbReference type="InterPro" id="IPR046357">
    <property type="entry name" value="PPIase_dom_sf"/>
</dbReference>
<dbReference type="Gene3D" id="3.10.50.40">
    <property type="match status" value="1"/>
</dbReference>
<dbReference type="PANTHER" id="PTHR47245:SF2">
    <property type="entry name" value="PEPTIDYL-PROLYL CIS-TRANS ISOMERASE HP_0175-RELATED"/>
    <property type="match status" value="1"/>
</dbReference>